<dbReference type="PANTHER" id="PTHR45772">
    <property type="entry name" value="CONSERVED COMPONENT OF ABC TRANSPORTER FOR NATURAL AMINO ACIDS-RELATED"/>
    <property type="match status" value="1"/>
</dbReference>
<dbReference type="PROSITE" id="PS50893">
    <property type="entry name" value="ABC_TRANSPORTER_2"/>
    <property type="match status" value="1"/>
</dbReference>
<evidence type="ECO:0000256" key="1">
    <source>
        <dbReference type="ARBA" id="ARBA00005417"/>
    </source>
</evidence>
<dbReference type="SMART" id="SM00382">
    <property type="entry name" value="AAA"/>
    <property type="match status" value="1"/>
</dbReference>
<dbReference type="InterPro" id="IPR003593">
    <property type="entry name" value="AAA+_ATPase"/>
</dbReference>
<dbReference type="GO" id="GO:0005886">
    <property type="term" value="C:plasma membrane"/>
    <property type="evidence" value="ECO:0007669"/>
    <property type="project" value="TreeGrafter"/>
</dbReference>
<keyword evidence="3" id="KW-0547">Nucleotide-binding</keyword>
<evidence type="ECO:0000256" key="4">
    <source>
        <dbReference type="ARBA" id="ARBA00022840"/>
    </source>
</evidence>
<evidence type="ECO:0000259" key="5">
    <source>
        <dbReference type="PROSITE" id="PS50893"/>
    </source>
</evidence>
<dbReference type="GO" id="GO:0005524">
    <property type="term" value="F:ATP binding"/>
    <property type="evidence" value="ECO:0007669"/>
    <property type="project" value="UniProtKB-KW"/>
</dbReference>
<comment type="caution">
    <text evidence="6">The sequence shown here is derived from an EMBL/GenBank/DDBJ whole genome shotgun (WGS) entry which is preliminary data.</text>
</comment>
<dbReference type="EMBL" id="VDUZ01000082">
    <property type="protein sequence ID" value="TXL69457.1"/>
    <property type="molecule type" value="Genomic_DNA"/>
</dbReference>
<dbReference type="AlphaFoldDB" id="A0A5C8P8V1"/>
<comment type="similarity">
    <text evidence="1">Belongs to the ABC transporter superfamily.</text>
</comment>
<evidence type="ECO:0000256" key="2">
    <source>
        <dbReference type="ARBA" id="ARBA00022448"/>
    </source>
</evidence>
<keyword evidence="7" id="KW-1185">Reference proteome</keyword>
<keyword evidence="4 6" id="KW-0067">ATP-binding</keyword>
<dbReference type="CDD" id="cd03219">
    <property type="entry name" value="ABC_Mj1267_LivG_branched"/>
    <property type="match status" value="1"/>
</dbReference>
<name>A0A5C8P8V1_9HYPH</name>
<dbReference type="SUPFAM" id="SSF52540">
    <property type="entry name" value="P-loop containing nucleoside triphosphate hydrolases"/>
    <property type="match status" value="1"/>
</dbReference>
<dbReference type="Gene3D" id="3.40.50.300">
    <property type="entry name" value="P-loop containing nucleotide triphosphate hydrolases"/>
    <property type="match status" value="1"/>
</dbReference>
<dbReference type="Pfam" id="PF00005">
    <property type="entry name" value="ABC_tran"/>
    <property type="match status" value="1"/>
</dbReference>
<dbReference type="PANTHER" id="PTHR45772:SF9">
    <property type="entry name" value="CONSERVED COMPONENT OF ABC TRANSPORTER FOR NATURAL AMINO ACIDS"/>
    <property type="match status" value="1"/>
</dbReference>
<dbReference type="Pfam" id="PF12399">
    <property type="entry name" value="BCA_ABC_TP_C"/>
    <property type="match status" value="1"/>
</dbReference>
<proteinExistence type="inferred from homology"/>
<dbReference type="PROSITE" id="PS00211">
    <property type="entry name" value="ABC_TRANSPORTER_1"/>
    <property type="match status" value="1"/>
</dbReference>
<evidence type="ECO:0000256" key="3">
    <source>
        <dbReference type="ARBA" id="ARBA00022741"/>
    </source>
</evidence>
<sequence length="252" mass="26890">MSLEIDSVSKSFGGLQILQDVSIAVPAGGLVGLIGPNGAGKSTLFAVVGGFEPADAGHVRFEGRTLDSLSPQARARQGLMRTFQVPRPFSHLTVRENLAVSAPGQKGERLRFAFLAGGMLKREQAAIAEQAGKVMDFLRLAPVADLPAGQLSGGQRKLLELGRMLMCKPRMILLDEPFAGVNPVLYAEIADRIVAINQSGIGFLIVEHNIPALTRMVNELHVLDRGRIIAHGPPDDVLKDARVRTAYIGGAS</sequence>
<evidence type="ECO:0000313" key="7">
    <source>
        <dbReference type="Proteomes" id="UP000321638"/>
    </source>
</evidence>
<dbReference type="GO" id="GO:0016887">
    <property type="term" value="F:ATP hydrolysis activity"/>
    <property type="evidence" value="ECO:0007669"/>
    <property type="project" value="InterPro"/>
</dbReference>
<dbReference type="Proteomes" id="UP000321638">
    <property type="component" value="Unassembled WGS sequence"/>
</dbReference>
<organism evidence="6 7">
    <name type="scientific">Vineibacter terrae</name>
    <dbReference type="NCBI Taxonomy" id="2586908"/>
    <lineage>
        <taxon>Bacteria</taxon>
        <taxon>Pseudomonadati</taxon>
        <taxon>Pseudomonadota</taxon>
        <taxon>Alphaproteobacteria</taxon>
        <taxon>Hyphomicrobiales</taxon>
        <taxon>Vineibacter</taxon>
    </lineage>
</organism>
<evidence type="ECO:0000313" key="6">
    <source>
        <dbReference type="EMBL" id="TXL69457.1"/>
    </source>
</evidence>
<dbReference type="InterPro" id="IPR003439">
    <property type="entry name" value="ABC_transporter-like_ATP-bd"/>
</dbReference>
<dbReference type="RefSeq" id="WP_147852408.1">
    <property type="nucleotide sequence ID" value="NZ_VDUZ01000082.1"/>
</dbReference>
<keyword evidence="2" id="KW-0813">Transport</keyword>
<dbReference type="InterPro" id="IPR017871">
    <property type="entry name" value="ABC_transporter-like_CS"/>
</dbReference>
<gene>
    <name evidence="6" type="ORF">FHP25_38900</name>
</gene>
<dbReference type="InterPro" id="IPR027417">
    <property type="entry name" value="P-loop_NTPase"/>
</dbReference>
<feature type="domain" description="ABC transporter" evidence="5">
    <location>
        <begin position="3"/>
        <end position="250"/>
    </location>
</feature>
<accession>A0A5C8P8V1</accession>
<dbReference type="InterPro" id="IPR032823">
    <property type="entry name" value="BCA_ABC_TP_C"/>
</dbReference>
<reference evidence="6 7" key="1">
    <citation type="submission" date="2019-06" db="EMBL/GenBank/DDBJ databases">
        <title>New taxonomy in bacterial strain CC-CFT640, isolated from vineyard.</title>
        <authorList>
            <person name="Lin S.-Y."/>
            <person name="Tsai C.-F."/>
            <person name="Young C.-C."/>
        </authorList>
    </citation>
    <scope>NUCLEOTIDE SEQUENCE [LARGE SCALE GENOMIC DNA]</scope>
    <source>
        <strain evidence="6 7">CC-CFT640</strain>
    </source>
</reference>
<dbReference type="InterPro" id="IPR051120">
    <property type="entry name" value="ABC_AA/LPS_Transport"/>
</dbReference>
<protein>
    <submittedName>
        <fullName evidence="6">ABC transporter ATP-binding protein</fullName>
    </submittedName>
</protein>
<dbReference type="OrthoDB" id="9806149at2"/>